<sequence length="80" mass="9470">MDKDMVHAFGIQGQEDEELSVAKYIYRWEASNNRLLWSNDKFLLQSMYKGYMVNVFGIQQQEVEGFLKAKYSGRHQIRGF</sequence>
<evidence type="ECO:0000313" key="2">
    <source>
        <dbReference type="Proteomes" id="UP000827092"/>
    </source>
</evidence>
<proteinExistence type="predicted"/>
<organism evidence="1 2">
    <name type="scientific">Oedothorax gibbosus</name>
    <dbReference type="NCBI Taxonomy" id="931172"/>
    <lineage>
        <taxon>Eukaryota</taxon>
        <taxon>Metazoa</taxon>
        <taxon>Ecdysozoa</taxon>
        <taxon>Arthropoda</taxon>
        <taxon>Chelicerata</taxon>
        <taxon>Arachnida</taxon>
        <taxon>Araneae</taxon>
        <taxon>Araneomorphae</taxon>
        <taxon>Entelegynae</taxon>
        <taxon>Araneoidea</taxon>
        <taxon>Linyphiidae</taxon>
        <taxon>Erigoninae</taxon>
        <taxon>Oedothorax</taxon>
    </lineage>
</organism>
<dbReference type="Proteomes" id="UP000827092">
    <property type="component" value="Unassembled WGS sequence"/>
</dbReference>
<comment type="caution">
    <text evidence="1">The sequence shown here is derived from an EMBL/GenBank/DDBJ whole genome shotgun (WGS) entry which is preliminary data.</text>
</comment>
<reference evidence="1 2" key="1">
    <citation type="journal article" date="2022" name="Nat. Ecol. Evol.">
        <title>A masculinizing supergene underlies an exaggerated male reproductive morph in a spider.</title>
        <authorList>
            <person name="Hendrickx F."/>
            <person name="De Corte Z."/>
            <person name="Sonet G."/>
            <person name="Van Belleghem S.M."/>
            <person name="Kostlbacher S."/>
            <person name="Vangestel C."/>
        </authorList>
    </citation>
    <scope>NUCLEOTIDE SEQUENCE [LARGE SCALE GENOMIC DNA]</scope>
    <source>
        <strain evidence="1">W744_W776</strain>
    </source>
</reference>
<protein>
    <submittedName>
        <fullName evidence="1">Uncharacterized protein</fullName>
    </submittedName>
</protein>
<gene>
    <name evidence="1" type="ORF">JTE90_020173</name>
</gene>
<dbReference type="EMBL" id="JAFNEN010000888">
    <property type="protein sequence ID" value="KAG8176388.1"/>
    <property type="molecule type" value="Genomic_DNA"/>
</dbReference>
<accession>A0AAV6TXH8</accession>
<evidence type="ECO:0000313" key="1">
    <source>
        <dbReference type="EMBL" id="KAG8176388.1"/>
    </source>
</evidence>
<keyword evidence="2" id="KW-1185">Reference proteome</keyword>
<dbReference type="AlphaFoldDB" id="A0AAV6TXH8"/>
<name>A0AAV6TXH8_9ARAC</name>